<evidence type="ECO:0000313" key="4">
    <source>
        <dbReference type="WBParaSite" id="GPUH_0001072401-mRNA-1"/>
    </source>
</evidence>
<feature type="region of interest" description="Disordered" evidence="1">
    <location>
        <begin position="117"/>
        <end position="137"/>
    </location>
</feature>
<feature type="compositionally biased region" description="Basic and acidic residues" evidence="1">
    <location>
        <begin position="117"/>
        <end position="129"/>
    </location>
</feature>
<name>A0A183DPS0_9BILA</name>
<dbReference type="WBParaSite" id="GPUH_0001072401-mRNA-1">
    <property type="protein sequence ID" value="GPUH_0001072401-mRNA-1"/>
    <property type="gene ID" value="GPUH_0001072401"/>
</dbReference>
<dbReference type="Proteomes" id="UP000271098">
    <property type="component" value="Unassembled WGS sequence"/>
</dbReference>
<reference evidence="4" key="1">
    <citation type="submission" date="2016-06" db="UniProtKB">
        <authorList>
            <consortium name="WormBaseParasite"/>
        </authorList>
    </citation>
    <scope>IDENTIFICATION</scope>
</reference>
<evidence type="ECO:0000313" key="2">
    <source>
        <dbReference type="EMBL" id="VDN17810.1"/>
    </source>
</evidence>
<proteinExistence type="predicted"/>
<keyword evidence="3" id="KW-1185">Reference proteome</keyword>
<gene>
    <name evidence="2" type="ORF">GPUH_LOCUS10711</name>
</gene>
<protein>
    <submittedName>
        <fullName evidence="2 4">Uncharacterized protein</fullName>
    </submittedName>
</protein>
<dbReference type="AlphaFoldDB" id="A0A183DPS0"/>
<sequence>MDAMCPEGLAERKKETNQRQIKVARIGMVVKCCFNNQYLWILAKGRMIRKRKVDKTLRSQLKRNKSKRSSVCYHTAAGDDEVEESNVASRAVYSESIPTGTVVMCNFNAKLGEQRVPRTEERKRIRHDLQQPQQQRKRKMGVAIYRIEQLNRTAAQFDEQSEVAQCYWEMAETAAV</sequence>
<dbReference type="EMBL" id="UYRT01078111">
    <property type="protein sequence ID" value="VDN17810.1"/>
    <property type="molecule type" value="Genomic_DNA"/>
</dbReference>
<evidence type="ECO:0000256" key="1">
    <source>
        <dbReference type="SAM" id="MobiDB-lite"/>
    </source>
</evidence>
<organism evidence="4">
    <name type="scientific">Gongylonema pulchrum</name>
    <dbReference type="NCBI Taxonomy" id="637853"/>
    <lineage>
        <taxon>Eukaryota</taxon>
        <taxon>Metazoa</taxon>
        <taxon>Ecdysozoa</taxon>
        <taxon>Nematoda</taxon>
        <taxon>Chromadorea</taxon>
        <taxon>Rhabditida</taxon>
        <taxon>Spirurina</taxon>
        <taxon>Spiruromorpha</taxon>
        <taxon>Spiruroidea</taxon>
        <taxon>Gongylonematidae</taxon>
        <taxon>Gongylonema</taxon>
    </lineage>
</organism>
<reference evidence="2 3" key="2">
    <citation type="submission" date="2018-11" db="EMBL/GenBank/DDBJ databases">
        <authorList>
            <consortium name="Pathogen Informatics"/>
        </authorList>
    </citation>
    <scope>NUCLEOTIDE SEQUENCE [LARGE SCALE GENOMIC DNA]</scope>
</reference>
<evidence type="ECO:0000313" key="3">
    <source>
        <dbReference type="Proteomes" id="UP000271098"/>
    </source>
</evidence>
<accession>A0A183DPS0</accession>